<evidence type="ECO:0000256" key="1">
    <source>
        <dbReference type="SAM" id="MobiDB-lite"/>
    </source>
</evidence>
<sequence>MSTLAVPPNRQAAQEYLSNCAFLNLLAAGNKKVRKIITDRAEEYRMLVGNARYLTKYRFTTMKNLLDELAGLLVACPDEAVAIAVEWLTKDEICLVATINPADNVKCGSSIERETLTERYAEWQYDRVEEHAAKIFQLSHEYLEAQDGETRKKIEDDFRVHQVEYCLPHISKLFKSFENLLDEIIILEEHFFKPHYLELLEPTEDETKYFVDKLPSSEPSRDKDLAYGLAYIYLQSDSSYESVKKRLRSRRFERRLHILTYENLYIWSQLFICAFLNAKLALKRAHELRAKGDETGSRERIRVLIIYLEYIAAFTNNSTVFRRYAGIIRKLADCYQEHLDIQEEFSDPGDVHPFDSLFLQDEMGNRKSGKFKPSKIGGKTRKAFKEFFAASKSALSTLRQKTGNTKPEDGSLKRRAGKKKRYQEEGVPKLKTENEFFQKCHELSDIFRRMGRFLEYVSKAEELTHRQVVLNVFRSRQCLPQMPTAPGEKLESCLYRFLHLNHLTQDEISDRVQSFLSFLHTVVPDPEDCQKLLSILNDDSPSFPTLYHAELTLLANLGHSPRLAYPYIGISRPPCVVCEHLIIRQRNLEAREGSGKVYALSLPRGIVQQDKEFLFLDIKDLTARVVNEIQTAERRLSKQREAAALAKARAAGPKGGLDGGPTGSRTGDR</sequence>
<protein>
    <submittedName>
        <fullName evidence="2">Uncharacterized protein</fullName>
    </submittedName>
</protein>
<evidence type="ECO:0000313" key="2">
    <source>
        <dbReference type="EMBL" id="KAK6507860.1"/>
    </source>
</evidence>
<organism evidence="2 3">
    <name type="scientific">Arthrobotrys musiformis</name>
    <dbReference type="NCBI Taxonomy" id="47236"/>
    <lineage>
        <taxon>Eukaryota</taxon>
        <taxon>Fungi</taxon>
        <taxon>Dikarya</taxon>
        <taxon>Ascomycota</taxon>
        <taxon>Pezizomycotina</taxon>
        <taxon>Orbiliomycetes</taxon>
        <taxon>Orbiliales</taxon>
        <taxon>Orbiliaceae</taxon>
        <taxon>Arthrobotrys</taxon>
    </lineage>
</organism>
<dbReference type="EMBL" id="JAVHJL010000003">
    <property type="protein sequence ID" value="KAK6507860.1"/>
    <property type="molecule type" value="Genomic_DNA"/>
</dbReference>
<accession>A0AAV9WGS6</accession>
<dbReference type="AlphaFoldDB" id="A0AAV9WGS6"/>
<feature type="region of interest" description="Disordered" evidence="1">
    <location>
        <begin position="398"/>
        <end position="425"/>
    </location>
</feature>
<feature type="region of interest" description="Disordered" evidence="1">
    <location>
        <begin position="643"/>
        <end position="669"/>
    </location>
</feature>
<dbReference type="Proteomes" id="UP001370758">
    <property type="component" value="Unassembled WGS sequence"/>
</dbReference>
<reference evidence="2 3" key="1">
    <citation type="submission" date="2023-08" db="EMBL/GenBank/DDBJ databases">
        <authorList>
            <person name="Palmer J.M."/>
        </authorList>
    </citation>
    <scope>NUCLEOTIDE SEQUENCE [LARGE SCALE GENOMIC DNA]</scope>
    <source>
        <strain evidence="2 3">TWF481</strain>
    </source>
</reference>
<proteinExistence type="predicted"/>
<dbReference type="InterPro" id="IPR027796">
    <property type="entry name" value="OTT_1508_deam-like"/>
</dbReference>
<gene>
    <name evidence="2" type="ORF">TWF481_006282</name>
</gene>
<evidence type="ECO:0000313" key="3">
    <source>
        <dbReference type="Proteomes" id="UP001370758"/>
    </source>
</evidence>
<keyword evidence="3" id="KW-1185">Reference proteome</keyword>
<comment type="caution">
    <text evidence="2">The sequence shown here is derived from an EMBL/GenBank/DDBJ whole genome shotgun (WGS) entry which is preliminary data.</text>
</comment>
<name>A0AAV9WGS6_9PEZI</name>
<feature type="compositionally biased region" description="Low complexity" evidence="1">
    <location>
        <begin position="643"/>
        <end position="652"/>
    </location>
</feature>
<dbReference type="Pfam" id="PF14441">
    <property type="entry name" value="OTT_1508_deam"/>
    <property type="match status" value="1"/>
</dbReference>
<feature type="compositionally biased region" description="Gly residues" evidence="1">
    <location>
        <begin position="653"/>
        <end position="662"/>
    </location>
</feature>